<dbReference type="InterPro" id="IPR036661">
    <property type="entry name" value="Luciferase-like_sf"/>
</dbReference>
<dbReference type="RefSeq" id="WP_181753341.1">
    <property type="nucleotide sequence ID" value="NZ_JACEOG010000001.1"/>
</dbReference>
<reference evidence="6 7" key="1">
    <citation type="submission" date="2020-07" db="EMBL/GenBank/DDBJ databases">
        <title>Draft genome and description of Aeromicrobium phoceense strain Marseille-Q0843 isolated from healthy skin swab.</title>
        <authorList>
            <person name="Boxberger M."/>
            <person name="La Scola B."/>
        </authorList>
    </citation>
    <scope>NUCLEOTIDE SEQUENCE [LARGE SCALE GENOMIC DNA]</scope>
    <source>
        <strain evidence="6 7">Marseille-Q0843</strain>
    </source>
</reference>
<dbReference type="GO" id="GO:0046306">
    <property type="term" value="P:alkanesulfonate catabolic process"/>
    <property type="evidence" value="ECO:0007669"/>
    <property type="project" value="TreeGrafter"/>
</dbReference>
<evidence type="ECO:0000256" key="4">
    <source>
        <dbReference type="ARBA" id="ARBA00023033"/>
    </source>
</evidence>
<dbReference type="Gene3D" id="3.20.20.30">
    <property type="entry name" value="Luciferase-like domain"/>
    <property type="match status" value="1"/>
</dbReference>
<dbReference type="EMBL" id="JACEOG010000001">
    <property type="protein sequence ID" value="MBA4607344.1"/>
    <property type="molecule type" value="Genomic_DNA"/>
</dbReference>
<keyword evidence="1" id="KW-0285">Flavoprotein</keyword>
<protein>
    <submittedName>
        <fullName evidence="6">LLM class F420-dependent oxidoreductase</fullName>
    </submittedName>
</protein>
<dbReference type="AlphaFoldDB" id="A0A838XKB5"/>
<dbReference type="InterPro" id="IPR011251">
    <property type="entry name" value="Luciferase-like_dom"/>
</dbReference>
<evidence type="ECO:0000256" key="3">
    <source>
        <dbReference type="ARBA" id="ARBA00023002"/>
    </source>
</evidence>
<dbReference type="InterPro" id="IPR050172">
    <property type="entry name" value="SsuD_RutA_monooxygenase"/>
</dbReference>
<dbReference type="Pfam" id="PF00296">
    <property type="entry name" value="Bac_luciferase"/>
    <property type="match status" value="1"/>
</dbReference>
<dbReference type="PANTHER" id="PTHR42847">
    <property type="entry name" value="ALKANESULFONATE MONOOXYGENASE"/>
    <property type="match status" value="1"/>
</dbReference>
<evidence type="ECO:0000259" key="5">
    <source>
        <dbReference type="Pfam" id="PF00296"/>
    </source>
</evidence>
<dbReference type="PANTHER" id="PTHR42847:SF8">
    <property type="entry name" value="CONSERVED PROTEIN"/>
    <property type="match status" value="1"/>
</dbReference>
<evidence type="ECO:0000313" key="7">
    <source>
        <dbReference type="Proteomes" id="UP000550354"/>
    </source>
</evidence>
<gene>
    <name evidence="6" type="ORF">H1W00_02520</name>
</gene>
<comment type="caution">
    <text evidence="6">The sequence shown here is derived from an EMBL/GenBank/DDBJ whole genome shotgun (WGS) entry which is preliminary data.</text>
</comment>
<dbReference type="SUPFAM" id="SSF51679">
    <property type="entry name" value="Bacterial luciferase-like"/>
    <property type="match status" value="1"/>
</dbReference>
<organism evidence="6 7">
    <name type="scientific">Aeromicrobium phoceense</name>
    <dbReference type="NCBI Taxonomy" id="2754045"/>
    <lineage>
        <taxon>Bacteria</taxon>
        <taxon>Bacillati</taxon>
        <taxon>Actinomycetota</taxon>
        <taxon>Actinomycetes</taxon>
        <taxon>Propionibacteriales</taxon>
        <taxon>Nocardioidaceae</taxon>
        <taxon>Aeromicrobium</taxon>
    </lineage>
</organism>
<dbReference type="NCBIfam" id="TIGR03560">
    <property type="entry name" value="F420_Rv1855c"/>
    <property type="match status" value="1"/>
</dbReference>
<evidence type="ECO:0000256" key="1">
    <source>
        <dbReference type="ARBA" id="ARBA00022630"/>
    </source>
</evidence>
<keyword evidence="4" id="KW-0503">Monooxygenase</keyword>
<sequence>MRFSVHVYNFTIPGEPQSLAPTLAETARRAEQAGADAVTLMDHYFQMETVGRSEDPMLEGYTGLGYLAGVTERVKLGLLVTGVTYRHPGLLAKIVTTLDVLSGGRAILGLGAAWYEREHHGLGVPYPSMGERFERLEETLQIVHQMWSDDDGPYEGKHYQLAETICRPAPIQQPRPPILLGGMGEKKTLRFVAEYGDACNLFPAGTDVIRHKLEVLDRHCADVNRDPSDILRTLQGPGDAVKDPQKFLEEIEAYAELGIQSVSVSPHGPDPLGWVSEFAEKVAPRLAEIGR</sequence>
<evidence type="ECO:0000313" key="6">
    <source>
        <dbReference type="EMBL" id="MBA4607344.1"/>
    </source>
</evidence>
<keyword evidence="2" id="KW-0288">FMN</keyword>
<dbReference type="GO" id="GO:0008726">
    <property type="term" value="F:alkanesulfonate monooxygenase activity"/>
    <property type="evidence" value="ECO:0007669"/>
    <property type="project" value="TreeGrafter"/>
</dbReference>
<accession>A0A838XKB5</accession>
<evidence type="ECO:0000256" key="2">
    <source>
        <dbReference type="ARBA" id="ARBA00022643"/>
    </source>
</evidence>
<dbReference type="Proteomes" id="UP000550354">
    <property type="component" value="Unassembled WGS sequence"/>
</dbReference>
<proteinExistence type="predicted"/>
<dbReference type="InterPro" id="IPR019952">
    <property type="entry name" value="F420_OxRdatse_Rv1855c_pred"/>
</dbReference>
<keyword evidence="3" id="KW-0560">Oxidoreductase</keyword>
<name>A0A838XKB5_9ACTN</name>
<feature type="domain" description="Luciferase-like" evidence="5">
    <location>
        <begin position="21"/>
        <end position="254"/>
    </location>
</feature>
<keyword evidence="7" id="KW-1185">Reference proteome</keyword>